<evidence type="ECO:0000313" key="4">
    <source>
        <dbReference type="EMBL" id="SNT55685.1"/>
    </source>
</evidence>
<dbReference type="CDD" id="cd06170">
    <property type="entry name" value="LuxR_C_like"/>
    <property type="match status" value="1"/>
</dbReference>
<dbReference type="InterPro" id="IPR036388">
    <property type="entry name" value="WH-like_DNA-bd_sf"/>
</dbReference>
<evidence type="ECO:0000313" key="5">
    <source>
        <dbReference type="Proteomes" id="UP000198282"/>
    </source>
</evidence>
<dbReference type="GO" id="GO:0004016">
    <property type="term" value="F:adenylate cyclase activity"/>
    <property type="evidence" value="ECO:0007669"/>
    <property type="project" value="TreeGrafter"/>
</dbReference>
<keyword evidence="1" id="KW-0547">Nucleotide-binding</keyword>
<dbReference type="PRINTS" id="PR00038">
    <property type="entry name" value="HTHLUXR"/>
</dbReference>
<dbReference type="AlphaFoldDB" id="A0A239NLE0"/>
<dbReference type="SMART" id="SM00421">
    <property type="entry name" value="HTH_LUXR"/>
    <property type="match status" value="1"/>
</dbReference>
<dbReference type="OrthoDB" id="483at2"/>
<dbReference type="GO" id="GO:0003677">
    <property type="term" value="F:DNA binding"/>
    <property type="evidence" value="ECO:0007669"/>
    <property type="project" value="InterPro"/>
</dbReference>
<organism evidence="4 5">
    <name type="scientific">Streptosporangium subroseum</name>
    <dbReference type="NCBI Taxonomy" id="106412"/>
    <lineage>
        <taxon>Bacteria</taxon>
        <taxon>Bacillati</taxon>
        <taxon>Actinomycetota</taxon>
        <taxon>Actinomycetes</taxon>
        <taxon>Streptosporangiales</taxon>
        <taxon>Streptosporangiaceae</taxon>
        <taxon>Streptosporangium</taxon>
    </lineage>
</organism>
<dbReference type="GO" id="GO:0005524">
    <property type="term" value="F:ATP binding"/>
    <property type="evidence" value="ECO:0007669"/>
    <property type="project" value="UniProtKB-KW"/>
</dbReference>
<name>A0A239NLE0_9ACTN</name>
<keyword evidence="5" id="KW-1185">Reference proteome</keyword>
<dbReference type="PANTHER" id="PTHR16305:SF35">
    <property type="entry name" value="TRANSCRIPTIONAL ACTIVATOR DOMAIN"/>
    <property type="match status" value="1"/>
</dbReference>
<dbReference type="SUPFAM" id="SSF46894">
    <property type="entry name" value="C-terminal effector domain of the bipartite response regulators"/>
    <property type="match status" value="1"/>
</dbReference>
<feature type="domain" description="HTH luxR-type" evidence="3">
    <location>
        <begin position="896"/>
        <end position="957"/>
    </location>
</feature>
<evidence type="ECO:0000256" key="1">
    <source>
        <dbReference type="ARBA" id="ARBA00022741"/>
    </source>
</evidence>
<dbReference type="InterPro" id="IPR000792">
    <property type="entry name" value="Tscrpt_reg_LuxR_C"/>
</dbReference>
<evidence type="ECO:0000256" key="2">
    <source>
        <dbReference type="ARBA" id="ARBA00022840"/>
    </source>
</evidence>
<dbReference type="InterPro" id="IPR016032">
    <property type="entry name" value="Sig_transdc_resp-reg_C-effctor"/>
</dbReference>
<protein>
    <submittedName>
        <fullName evidence="4">Regulatory protein, luxR family</fullName>
    </submittedName>
</protein>
<keyword evidence="2" id="KW-0067">ATP-binding</keyword>
<dbReference type="PANTHER" id="PTHR16305">
    <property type="entry name" value="TESTICULAR SOLUBLE ADENYLYL CYCLASE"/>
    <property type="match status" value="1"/>
</dbReference>
<evidence type="ECO:0000259" key="3">
    <source>
        <dbReference type="PROSITE" id="PS50043"/>
    </source>
</evidence>
<dbReference type="InterPro" id="IPR041664">
    <property type="entry name" value="AAA_16"/>
</dbReference>
<dbReference type="InterPro" id="IPR027417">
    <property type="entry name" value="P-loop_NTPase"/>
</dbReference>
<reference evidence="4 5" key="1">
    <citation type="submission" date="2017-06" db="EMBL/GenBank/DDBJ databases">
        <authorList>
            <person name="Kim H.J."/>
            <person name="Triplett B.A."/>
        </authorList>
    </citation>
    <scope>NUCLEOTIDE SEQUENCE [LARGE SCALE GENOMIC DNA]</scope>
    <source>
        <strain evidence="4 5">CGMCC 4.2132</strain>
    </source>
</reference>
<dbReference type="Gene3D" id="1.10.10.10">
    <property type="entry name" value="Winged helix-like DNA-binding domain superfamily/Winged helix DNA-binding domain"/>
    <property type="match status" value="1"/>
</dbReference>
<dbReference type="GO" id="GO:0006355">
    <property type="term" value="P:regulation of DNA-templated transcription"/>
    <property type="evidence" value="ECO:0007669"/>
    <property type="project" value="InterPro"/>
</dbReference>
<dbReference type="EMBL" id="FZOD01000062">
    <property type="protein sequence ID" value="SNT55685.1"/>
    <property type="molecule type" value="Genomic_DNA"/>
</dbReference>
<dbReference type="Pfam" id="PF13191">
    <property type="entry name" value="AAA_16"/>
    <property type="match status" value="1"/>
</dbReference>
<sequence>MWGGDSGVLGKVGLELLGDAGRHGGGLSVLGGAGGLTGGSHRSGTKAGLLGRQAECEALDRLLTAVRAGQSRTLVIRGEAGVGKSALLEHLTESASGCRVVRVAGVQSEMELAFAALHSLCAPMLDLLDGLPGPQRDALGTAFGLRAGPVPDRLLVGMAVLSLLAAAADERPLVCVIDDAQWLDHASAQVLAFLGRRLFAESVACVFAVCAANEVDELSGLPVMDVAGLSTGDARALLRSVVSGPLDEQVRDRLVVEACGNPLALLELVRECTRPELAGGFGPPTAQTTSGRIEDGFRRQLGHLPAHTRRLLLLAAADPLGDAALLWRAAARLGLGVAVVGAANDMIVLGVRVRFRHPLMRSAVYWAALPEERRRVHLALAEATDVDADPDRRAWHRAHGTAQPDEDVAAELERSAGRARARSGLAAVGAFLERAAALTPDPRRRAERALAAAQAKHLAGAPKPALALLAWAQAGPLDELRLAHAELLRAEIASTSDHGESAAPMLLKAARRFEPLDTELARDTYLQALSTAMGVLPDGGRGLVEIAAATRATVPVPAAPRVADLLLDALARHLTEDARIAAPAMRHALTVFLSEEISAEEEFRWLWAAHTIAVALWDDRSGRELADRHVRLIRDTGALALLPLALSRRLILLGFEGELHEAASANEEIQTLVAATGVRSNLGFQGPAGGALVLATWHGRQAEAERLANALMSEAASRGEGSTVSVSQWLRAVLHNSLGQYEEARSAAEHACAHHPSPGAAAHWAPAELVEAAVYSGERELASQALDQLVLTTQASGTDWALGVEARSRALLSQGEEADGRYREAIDRLRRTRMRVDLARSHLVYGEWLRRERRRLDAREQLRTAYELFVAMGMEGFAGRAERELLATGETARRRTAETADQLTPRETQIVRLARQSMTNKEIAGYLYVSTRTVEYHLGKVYAKLGITSRGQLQCIP</sequence>
<dbReference type="Pfam" id="PF00196">
    <property type="entry name" value="GerE"/>
    <property type="match status" value="1"/>
</dbReference>
<dbReference type="Gene3D" id="3.40.50.300">
    <property type="entry name" value="P-loop containing nucleotide triphosphate hydrolases"/>
    <property type="match status" value="1"/>
</dbReference>
<dbReference type="SUPFAM" id="SSF52540">
    <property type="entry name" value="P-loop containing nucleoside triphosphate hydrolases"/>
    <property type="match status" value="1"/>
</dbReference>
<dbReference type="GO" id="GO:0005737">
    <property type="term" value="C:cytoplasm"/>
    <property type="evidence" value="ECO:0007669"/>
    <property type="project" value="TreeGrafter"/>
</dbReference>
<dbReference type="PROSITE" id="PS50043">
    <property type="entry name" value="HTH_LUXR_2"/>
    <property type="match status" value="1"/>
</dbReference>
<proteinExistence type="predicted"/>
<gene>
    <name evidence="4" type="ORF">SAMN05216276_106221</name>
</gene>
<accession>A0A239NLE0</accession>
<dbReference type="Proteomes" id="UP000198282">
    <property type="component" value="Unassembled WGS sequence"/>
</dbReference>